<dbReference type="AlphaFoldDB" id="A0A2D2AV24"/>
<keyword evidence="1" id="KW-0282">Flagellum</keyword>
<dbReference type="OrthoDB" id="7173054at2"/>
<reference evidence="1 2" key="1">
    <citation type="submission" date="2017-10" db="EMBL/GenBank/DDBJ databases">
        <title>Genome sequence of Caulobacter mirabilis FWC38.</title>
        <authorList>
            <person name="Fiebig A."/>
            <person name="Crosson S."/>
        </authorList>
    </citation>
    <scope>NUCLEOTIDE SEQUENCE [LARGE SCALE GENOMIC DNA]</scope>
    <source>
        <strain evidence="1 2">FWC 38</strain>
    </source>
</reference>
<dbReference type="KEGG" id="cmb:CSW64_05175"/>
<dbReference type="RefSeq" id="WP_099621103.1">
    <property type="nucleotide sequence ID" value="NZ_CP024201.1"/>
</dbReference>
<dbReference type="EMBL" id="CP024201">
    <property type="protein sequence ID" value="ATQ41846.1"/>
    <property type="molecule type" value="Genomic_DNA"/>
</dbReference>
<dbReference type="Proteomes" id="UP000228945">
    <property type="component" value="Chromosome"/>
</dbReference>
<evidence type="ECO:0000313" key="2">
    <source>
        <dbReference type="Proteomes" id="UP000228945"/>
    </source>
</evidence>
<evidence type="ECO:0000313" key="1">
    <source>
        <dbReference type="EMBL" id="ATQ41846.1"/>
    </source>
</evidence>
<gene>
    <name evidence="1" type="ORF">CSW64_05175</name>
</gene>
<name>A0A2D2AV24_9CAUL</name>
<dbReference type="NCBIfam" id="NF004693">
    <property type="entry name" value="PRK06032.1-4"/>
    <property type="match status" value="1"/>
</dbReference>
<keyword evidence="1" id="KW-0966">Cell projection</keyword>
<protein>
    <submittedName>
        <fullName evidence="1">Flagellar assembly protein FliH</fullName>
    </submittedName>
</protein>
<sequence>MTGSTPRPFAFDTVFDDAGSIAYQPPARKRHYTAEEIEQARAAGYAEGEQSALAQAEAAVADALADLARAARLGLGAVQGVAHEHRVGSAELALVAARRIADAALARFPEAPVAAALESLAREIEAQPRLIVRVAPDLQERVQLTLDHAAEAIGFPGQILARSEPGMPAAAFVLDWGDGKASFDPDAAAARVAEALDAALAAEGLHAEPLIAPSEIDDHV</sequence>
<keyword evidence="2" id="KW-1185">Reference proteome</keyword>
<accession>A0A2D2AV24</accession>
<keyword evidence="1" id="KW-0969">Cilium</keyword>
<organism evidence="1 2">
    <name type="scientific">Caulobacter mirabilis</name>
    <dbReference type="NCBI Taxonomy" id="69666"/>
    <lineage>
        <taxon>Bacteria</taxon>
        <taxon>Pseudomonadati</taxon>
        <taxon>Pseudomonadota</taxon>
        <taxon>Alphaproteobacteria</taxon>
        <taxon>Caulobacterales</taxon>
        <taxon>Caulobacteraceae</taxon>
        <taxon>Caulobacter</taxon>
    </lineage>
</organism>
<proteinExistence type="predicted"/>